<dbReference type="EMBL" id="DVLT01000011">
    <property type="protein sequence ID" value="HIU01968.1"/>
    <property type="molecule type" value="Genomic_DNA"/>
</dbReference>
<proteinExistence type="predicted"/>
<evidence type="ECO:0000313" key="2">
    <source>
        <dbReference type="Proteomes" id="UP000824164"/>
    </source>
</evidence>
<dbReference type="AlphaFoldDB" id="A0A9D1KW33"/>
<reference evidence="1" key="2">
    <citation type="journal article" date="2021" name="PeerJ">
        <title>Extensive microbial diversity within the chicken gut microbiome revealed by metagenomics and culture.</title>
        <authorList>
            <person name="Gilroy R."/>
            <person name="Ravi A."/>
            <person name="Getino M."/>
            <person name="Pursley I."/>
            <person name="Horton D.L."/>
            <person name="Alikhan N.F."/>
            <person name="Baker D."/>
            <person name="Gharbi K."/>
            <person name="Hall N."/>
            <person name="Watson M."/>
            <person name="Adriaenssens E.M."/>
            <person name="Foster-Nyarko E."/>
            <person name="Jarju S."/>
            <person name="Secka A."/>
            <person name="Antonio M."/>
            <person name="Oren A."/>
            <person name="Chaudhuri R.R."/>
            <person name="La Ragione R."/>
            <person name="Hildebrand F."/>
            <person name="Pallen M.J."/>
        </authorList>
    </citation>
    <scope>NUCLEOTIDE SEQUENCE</scope>
    <source>
        <strain evidence="1">CHK187-14744</strain>
    </source>
</reference>
<organism evidence="1 2">
    <name type="scientific">Candidatus Onthocola gallistercoris</name>
    <dbReference type="NCBI Taxonomy" id="2840876"/>
    <lineage>
        <taxon>Bacteria</taxon>
        <taxon>Bacillati</taxon>
        <taxon>Bacillota</taxon>
        <taxon>Bacilli</taxon>
        <taxon>Candidatus Onthocola</taxon>
    </lineage>
</organism>
<accession>A0A9D1KW33</accession>
<comment type="caution">
    <text evidence="1">The sequence shown here is derived from an EMBL/GenBank/DDBJ whole genome shotgun (WGS) entry which is preliminary data.</text>
</comment>
<reference evidence="1" key="1">
    <citation type="submission" date="2020-10" db="EMBL/GenBank/DDBJ databases">
        <authorList>
            <person name="Gilroy R."/>
        </authorList>
    </citation>
    <scope>NUCLEOTIDE SEQUENCE</scope>
    <source>
        <strain evidence="1">CHK187-14744</strain>
    </source>
</reference>
<name>A0A9D1KW33_9FIRM</name>
<dbReference type="Proteomes" id="UP000824164">
    <property type="component" value="Unassembled WGS sequence"/>
</dbReference>
<protein>
    <submittedName>
        <fullName evidence="1">FeoB-associated Cys-rich membrane protein</fullName>
    </submittedName>
</protein>
<gene>
    <name evidence="1" type="ORF">IAB63_01795</name>
</gene>
<sequence>MIVNVIILGAILLYCAFVIKRQVKNMKNPGAGCCGCSGCSGCSSCGGSCQEKDYRAKAGKR</sequence>
<evidence type="ECO:0000313" key="1">
    <source>
        <dbReference type="EMBL" id="HIU01968.1"/>
    </source>
</evidence>